<feature type="region of interest" description="Disordered" evidence="1">
    <location>
        <begin position="638"/>
        <end position="665"/>
    </location>
</feature>
<feature type="compositionally biased region" description="Low complexity" evidence="1">
    <location>
        <begin position="1247"/>
        <end position="1277"/>
    </location>
</feature>
<dbReference type="PANTHER" id="PTHR40240">
    <property type="entry name" value="PLEXUS, ISOFORM A"/>
    <property type="match status" value="1"/>
</dbReference>
<dbReference type="PANTHER" id="PTHR40240:SF1">
    <property type="entry name" value="PLEXUS, ISOFORM A"/>
    <property type="match status" value="1"/>
</dbReference>
<evidence type="ECO:0000259" key="2">
    <source>
        <dbReference type="Pfam" id="PF12540"/>
    </source>
</evidence>
<feature type="compositionally biased region" description="Low complexity" evidence="1">
    <location>
        <begin position="466"/>
        <end position="480"/>
    </location>
</feature>
<protein>
    <recommendedName>
        <fullName evidence="2">Genetic suppressor element-like domain-containing protein</fullName>
    </recommendedName>
</protein>
<comment type="caution">
    <text evidence="3">The sequence shown here is derived from an EMBL/GenBank/DDBJ whole genome shotgun (WGS) entry which is preliminary data.</text>
</comment>
<feature type="compositionally biased region" description="Basic and acidic residues" evidence="1">
    <location>
        <begin position="234"/>
        <end position="250"/>
    </location>
</feature>
<feature type="region of interest" description="Disordered" evidence="1">
    <location>
        <begin position="838"/>
        <end position="995"/>
    </location>
</feature>
<feature type="region of interest" description="Disordered" evidence="1">
    <location>
        <begin position="528"/>
        <end position="547"/>
    </location>
</feature>
<accession>A0AA39KRV2</accession>
<feature type="compositionally biased region" description="Basic and acidic residues" evidence="1">
    <location>
        <begin position="1176"/>
        <end position="1186"/>
    </location>
</feature>
<feature type="compositionally biased region" description="Pro residues" evidence="1">
    <location>
        <begin position="1278"/>
        <end position="1301"/>
    </location>
</feature>
<feature type="region of interest" description="Disordered" evidence="1">
    <location>
        <begin position="1211"/>
        <end position="1307"/>
    </location>
</feature>
<feature type="compositionally biased region" description="Polar residues" evidence="1">
    <location>
        <begin position="1214"/>
        <end position="1225"/>
    </location>
</feature>
<feature type="compositionally biased region" description="Basic and acidic residues" evidence="1">
    <location>
        <begin position="1932"/>
        <end position="1942"/>
    </location>
</feature>
<dbReference type="EMBL" id="JAQQBS010000003">
    <property type="protein sequence ID" value="KAK0171281.1"/>
    <property type="molecule type" value="Genomic_DNA"/>
</dbReference>
<feature type="compositionally biased region" description="Basic and acidic residues" evidence="1">
    <location>
        <begin position="881"/>
        <end position="895"/>
    </location>
</feature>
<organism evidence="3 4">
    <name type="scientific">Microctonus aethiopoides</name>
    <dbReference type="NCBI Taxonomy" id="144406"/>
    <lineage>
        <taxon>Eukaryota</taxon>
        <taxon>Metazoa</taxon>
        <taxon>Ecdysozoa</taxon>
        <taxon>Arthropoda</taxon>
        <taxon>Hexapoda</taxon>
        <taxon>Insecta</taxon>
        <taxon>Pterygota</taxon>
        <taxon>Neoptera</taxon>
        <taxon>Endopterygota</taxon>
        <taxon>Hymenoptera</taxon>
        <taxon>Apocrita</taxon>
        <taxon>Ichneumonoidea</taxon>
        <taxon>Braconidae</taxon>
        <taxon>Euphorinae</taxon>
        <taxon>Microctonus</taxon>
    </lineage>
</organism>
<reference evidence="3" key="2">
    <citation type="submission" date="2023-03" db="EMBL/GenBank/DDBJ databases">
        <authorList>
            <person name="Inwood S.N."/>
            <person name="Skelly J.G."/>
            <person name="Guhlin J."/>
            <person name="Harrop T.W.R."/>
            <person name="Goldson S.G."/>
            <person name="Dearden P.K."/>
        </authorList>
    </citation>
    <scope>NUCLEOTIDE SEQUENCE</scope>
    <source>
        <strain evidence="3">Irish</strain>
        <tissue evidence="3">Whole body</tissue>
    </source>
</reference>
<feature type="compositionally biased region" description="Polar residues" evidence="1">
    <location>
        <begin position="219"/>
        <end position="232"/>
    </location>
</feature>
<feature type="compositionally biased region" description="Low complexity" evidence="1">
    <location>
        <begin position="1146"/>
        <end position="1164"/>
    </location>
</feature>
<feature type="compositionally biased region" description="Basic and acidic residues" evidence="1">
    <location>
        <begin position="981"/>
        <end position="993"/>
    </location>
</feature>
<feature type="compositionally biased region" description="Pro residues" evidence="1">
    <location>
        <begin position="318"/>
        <end position="331"/>
    </location>
</feature>
<evidence type="ECO:0000256" key="1">
    <source>
        <dbReference type="SAM" id="MobiDB-lite"/>
    </source>
</evidence>
<feature type="region of interest" description="Disordered" evidence="1">
    <location>
        <begin position="314"/>
        <end position="333"/>
    </location>
</feature>
<name>A0AA39KRV2_9HYME</name>
<reference evidence="3" key="1">
    <citation type="journal article" date="2023" name="bioRxiv">
        <title>Scaffold-level genome assemblies of two parasitoid biocontrol wasps reveal the parthenogenesis mechanism and an associated novel virus.</title>
        <authorList>
            <person name="Inwood S."/>
            <person name="Skelly J."/>
            <person name="Guhlin J."/>
            <person name="Harrop T."/>
            <person name="Goldson S."/>
            <person name="Dearden P."/>
        </authorList>
    </citation>
    <scope>NUCLEOTIDE SEQUENCE</scope>
    <source>
        <strain evidence="3">Irish</strain>
        <tissue evidence="3">Whole body</tissue>
    </source>
</reference>
<dbReference type="Pfam" id="PF12540">
    <property type="entry name" value="DUF3736"/>
    <property type="match status" value="1"/>
</dbReference>
<sequence>MMESKLYVKNEPGLEGQSLQHSQSNQLGGDDGSIRICFVCGTLGHNEQYWLRVKPLPGGAANEPFFPFLETHEPPSSYRGESARTGAVRACSLCYALLLQQWESYEREARPHSQRIYWLKRCDGGPFTGAEMALQGEYAAQVLGLTNDQQQPLQTRQVSMETRPVGISPRLPTNSPSPRVVEQPRPPSNSIELPRPHSNQTESTRHMEQVRLTMESPHQRLQSPHQRLQSPRQPVEEPRASNDAALDLRHAPRSSPAPQPSLQSQPQAIYSGGSSSSAGADILDLSMPDKNSMTEVCYVCGDEFKKGSLSHIAAKQLPTPPHPSSSPPPFFPSLMLHPRPSKSRPMDSAGRVQACSACQNHLLLQWKAYTRQGVPHADRNYTLRKRQAPTVDPTTFICYTCALEYPSSSIRLLYCCPNPEKEAYFPFICSLRPPPGASPISPQGMVQVCSICYKAIPQKQQVFGGENNEVQQPGGQQGVEFRQQGPSPRPVVAKSPANSAGSDIRFKPYDLNKTPSVISTKARCANVKVPSTTQRNSPSNPPTENGNVVALGQNYRCYICERLYPRTQMEWLSTSPEGMNSHAMHFPCLRGMARTSENACMDSHGRVLACSHCVNHLAQQWENMDAERVPLERRRYDIPSPHPNGDINRAIATPPSSSSDRTFASNPGTSSSSIYCFLCGLHSDLTLARVLYGRPQGRNAPFFPELLRHQSPPNAEQLREDGSALVCTFCYHSLLSQWRRYESLPSGQQVNPPERQYNTHDYWCYVCGITTYRKRVRALPVKDFPFLRYHRQPEKSLLLENGDFAVVCLDCYETLRTQSLEYERWGLPVEKREYNWIVQPPPPEDSPDAAIARLPSGERSEKVVPPTLTARPARKNCSPKAPEKKPPPKLPEKEQSGLQPASTKAQSGTIGKSHRPSSGVLPQGHTPGPGPGPGGQQNSRSFAAALRNLAKAAGPAPQDEEPRASPKNRAPPPLVRGPSPAKERSTHERRTEEIPSMYTTARPAENNKHSVTAAAASELLARSGFQPYRPEHHPTQPPPAFALDPAAYSPYHHGLYPPPHLQHAYRLEEQLYLERVGMLRPPLFPGLPSYPLYGLRYSPDMLPPASLGLMSPVMHERLKLEEEHRLRQAREQAALRDEEERRRAARNSASTAPVPTPAPTSADTAARKPTIATHQLHNERGERERPSSCNNININNDQVICKTNHNQSRKEDCQQLSSTDTTSPANVYHHPRLAPPYQNQSGPLAIGGLSTPSVSSVSSASIPPSPGSGLPPLNIGPSGPPPPPPPPPPIPIGPNTIPPIPAISSLTTGIGQPPPAPPLNMPLASMMALHLPPPSPHTIHSSQHSNTLLNNVSTPPTIVSTSAYSIISHQHPQIPMPQIPNQHNLNSAFTTTTNSLLASGTMSTHATHSLTTPGVVQSPLNTTTNHLSQHIGHSSSRVREVSTPTTIAVITTMPLNTPSTSATILTTTASTNVATLVTVPAITSASTPHPTFVRPFEDSFRSTTKPHTWSIVNNHNSTVTNQINHQDIVKPSTAIHSTNVQTYQQDNNTNLSTMESSKVSGAIYSPHQQYHHHSPHLSGSNVTNLYKPQLSTPIQHSLPSIKQITPISVCTTNGDTTKITTAPVITTGHFNINGNKTSSGVSADNHDVQQVMTTQKNGATLDNGISVHDKSNASVNYYGNVDNNFSTSATMNKHANTNHRSILDVPPRENNKIYIPCNDVSSTIAQSRPTMLNQNARMTSNSSVDNNKYPIIVSQQVSDVNKEQISPVINNKSPSICAGMEKNNKVDTNIALQINKSLIDTQTSVVSSPTTTTTTTTTAAATTTTLYQPAALKRSINEISQKEPPIDTNILQSIKSEEVLRTCQNVSNVLLQIPKYQEKLLNFSNNELKGSYCYTDKCNNLTEIATVKCEPAVLNVPDPTKALNKIEIAYDDGKSMSPDDTKQQLTSTLDLAEKRRKRKRERSATCSSDSEGDDDVKDVDLWITKGPPAKSCYSEKKLSFLAIFGLTTLSMRNEIELNKLEKRYRLNPEPPEMFHDTTDTIIESILPIPKEHPDVLLNSSDFMPKVGFLKTIGLDIMPPSKRDEAEVTWQYVLRDRKKRKSTNTVTVYCDRIAKAYSKEPPTLPKPPQKMRLLDKIKIKSSPGRAPFLPPLIPNIFSNYYPALLSLNENGIKQQSKVNNLHENGDYDDNNDSNSDKITWSSVEDVMIAFQKYSKEKSIEREILSGQMSKLITRANVLRAEAINYERMRYELIIARSSLESERRVVTDKIERINALVRNLR</sequence>
<feature type="compositionally biased region" description="Polar residues" evidence="1">
    <location>
        <begin position="654"/>
        <end position="665"/>
    </location>
</feature>
<feature type="domain" description="Genetic suppressor element-like" evidence="2">
    <location>
        <begin position="1943"/>
        <end position="2072"/>
    </location>
</feature>
<feature type="compositionally biased region" description="Polar residues" evidence="1">
    <location>
        <begin position="896"/>
        <end position="910"/>
    </location>
</feature>
<feature type="region of interest" description="Disordered" evidence="1">
    <location>
        <begin position="1126"/>
        <end position="1168"/>
    </location>
</feature>
<feature type="compositionally biased region" description="Low complexity" evidence="1">
    <location>
        <begin position="253"/>
        <end position="275"/>
    </location>
</feature>
<evidence type="ECO:0000313" key="3">
    <source>
        <dbReference type="EMBL" id="KAK0171281.1"/>
    </source>
</evidence>
<proteinExistence type="predicted"/>
<feature type="compositionally biased region" description="Polar residues" evidence="1">
    <location>
        <begin position="529"/>
        <end position="546"/>
    </location>
</feature>
<feature type="region of interest" description="Disordered" evidence="1">
    <location>
        <begin position="466"/>
        <end position="506"/>
    </location>
</feature>
<dbReference type="Proteomes" id="UP001168990">
    <property type="component" value="Unassembled WGS sequence"/>
</dbReference>
<feature type="region of interest" description="Disordered" evidence="1">
    <location>
        <begin position="1174"/>
        <end position="1193"/>
    </location>
</feature>
<feature type="region of interest" description="Disordered" evidence="1">
    <location>
        <begin position="152"/>
        <end position="275"/>
    </location>
</feature>
<feature type="compositionally biased region" description="Basic and acidic residues" evidence="1">
    <location>
        <begin position="1126"/>
        <end position="1142"/>
    </location>
</feature>
<evidence type="ECO:0000313" key="4">
    <source>
        <dbReference type="Proteomes" id="UP001168990"/>
    </source>
</evidence>
<keyword evidence="4" id="KW-1185">Reference proteome</keyword>
<gene>
    <name evidence="3" type="ORF">PV328_009029</name>
</gene>
<dbReference type="InterPro" id="IPR022207">
    <property type="entry name" value="GSE-like"/>
</dbReference>
<feature type="compositionally biased region" description="Low complexity" evidence="1">
    <location>
        <begin position="943"/>
        <end position="956"/>
    </location>
</feature>
<feature type="region of interest" description="Disordered" evidence="1">
    <location>
        <begin position="1932"/>
        <end position="1974"/>
    </location>
</feature>